<evidence type="ECO:0000313" key="2">
    <source>
        <dbReference type="Proteomes" id="UP000799764"/>
    </source>
</evidence>
<gene>
    <name evidence="1" type="ORF">P171DRAFT_53369</name>
</gene>
<comment type="caution">
    <text evidence="1">The sequence shown here is derived from an EMBL/GenBank/DDBJ whole genome shotgun (WGS) entry which is preliminary data.</text>
</comment>
<dbReference type="EMBL" id="MU001503">
    <property type="protein sequence ID" value="KAF2442964.1"/>
    <property type="molecule type" value="Genomic_DNA"/>
</dbReference>
<sequence length="87" mass="9632">MSQITHRPRCKSLSWVPLLRTAKNPEFIRAHALKTVQVLLSTLLGLIGDLGVVDDSLQSSCNVVRVPAFVRTRLDVYCCRGPRESAA</sequence>
<dbReference type="Proteomes" id="UP000799764">
    <property type="component" value="Unassembled WGS sequence"/>
</dbReference>
<name>A0A9P4PHA4_9PLEO</name>
<keyword evidence="2" id="KW-1185">Reference proteome</keyword>
<protein>
    <submittedName>
        <fullName evidence="1">Uncharacterized protein</fullName>
    </submittedName>
</protein>
<proteinExistence type="predicted"/>
<accession>A0A9P4PHA4</accession>
<evidence type="ECO:0000313" key="1">
    <source>
        <dbReference type="EMBL" id="KAF2442964.1"/>
    </source>
</evidence>
<organism evidence="1 2">
    <name type="scientific">Karstenula rhodostoma CBS 690.94</name>
    <dbReference type="NCBI Taxonomy" id="1392251"/>
    <lineage>
        <taxon>Eukaryota</taxon>
        <taxon>Fungi</taxon>
        <taxon>Dikarya</taxon>
        <taxon>Ascomycota</taxon>
        <taxon>Pezizomycotina</taxon>
        <taxon>Dothideomycetes</taxon>
        <taxon>Pleosporomycetidae</taxon>
        <taxon>Pleosporales</taxon>
        <taxon>Massarineae</taxon>
        <taxon>Didymosphaeriaceae</taxon>
        <taxon>Karstenula</taxon>
    </lineage>
</organism>
<reference evidence="1" key="1">
    <citation type="journal article" date="2020" name="Stud. Mycol.">
        <title>101 Dothideomycetes genomes: a test case for predicting lifestyles and emergence of pathogens.</title>
        <authorList>
            <person name="Haridas S."/>
            <person name="Albert R."/>
            <person name="Binder M."/>
            <person name="Bloem J."/>
            <person name="Labutti K."/>
            <person name="Salamov A."/>
            <person name="Andreopoulos B."/>
            <person name="Baker S."/>
            <person name="Barry K."/>
            <person name="Bills G."/>
            <person name="Bluhm B."/>
            <person name="Cannon C."/>
            <person name="Castanera R."/>
            <person name="Culley D."/>
            <person name="Daum C."/>
            <person name="Ezra D."/>
            <person name="Gonzalez J."/>
            <person name="Henrissat B."/>
            <person name="Kuo A."/>
            <person name="Liang C."/>
            <person name="Lipzen A."/>
            <person name="Lutzoni F."/>
            <person name="Magnuson J."/>
            <person name="Mondo S."/>
            <person name="Nolan M."/>
            <person name="Ohm R."/>
            <person name="Pangilinan J."/>
            <person name="Park H.-J."/>
            <person name="Ramirez L."/>
            <person name="Alfaro M."/>
            <person name="Sun H."/>
            <person name="Tritt A."/>
            <person name="Yoshinaga Y."/>
            <person name="Zwiers L.-H."/>
            <person name="Turgeon B."/>
            <person name="Goodwin S."/>
            <person name="Spatafora J."/>
            <person name="Crous P."/>
            <person name="Grigoriev I."/>
        </authorList>
    </citation>
    <scope>NUCLEOTIDE SEQUENCE</scope>
    <source>
        <strain evidence="1">CBS 690.94</strain>
    </source>
</reference>
<dbReference type="AlphaFoldDB" id="A0A9P4PHA4"/>